<feature type="chain" id="PRO_5026938643" evidence="3">
    <location>
        <begin position="28"/>
        <end position="609"/>
    </location>
</feature>
<evidence type="ECO:0000256" key="1">
    <source>
        <dbReference type="SAM" id="MobiDB-lite"/>
    </source>
</evidence>
<dbReference type="InterPro" id="IPR021109">
    <property type="entry name" value="Peptidase_aspartic_dom_sf"/>
</dbReference>
<dbReference type="CDD" id="cd05471">
    <property type="entry name" value="pepsin_like"/>
    <property type="match status" value="1"/>
</dbReference>
<feature type="domain" description="Peptidase A1" evidence="4">
    <location>
        <begin position="83"/>
        <end position="413"/>
    </location>
</feature>
<dbReference type="RefSeq" id="XP_033462990.1">
    <property type="nucleotide sequence ID" value="XM_033603891.1"/>
</dbReference>
<evidence type="ECO:0000256" key="3">
    <source>
        <dbReference type="SAM" id="SignalP"/>
    </source>
</evidence>
<reference evidence="6" key="2">
    <citation type="submission" date="2020-04" db="EMBL/GenBank/DDBJ databases">
        <authorList>
            <consortium name="NCBI Genome Project"/>
        </authorList>
    </citation>
    <scope>NUCLEOTIDE SEQUENCE</scope>
    <source>
        <strain evidence="6">CBS 342.82</strain>
    </source>
</reference>
<feature type="transmembrane region" description="Helical" evidence="2">
    <location>
        <begin position="455"/>
        <end position="479"/>
    </location>
</feature>
<evidence type="ECO:0000256" key="2">
    <source>
        <dbReference type="SAM" id="Phobius"/>
    </source>
</evidence>
<dbReference type="GO" id="GO:0006508">
    <property type="term" value="P:proteolysis"/>
    <property type="evidence" value="ECO:0007669"/>
    <property type="project" value="UniProtKB-KW"/>
</dbReference>
<evidence type="ECO:0000313" key="5">
    <source>
        <dbReference type="Proteomes" id="UP000504637"/>
    </source>
</evidence>
<keyword evidence="3" id="KW-0732">Signal</keyword>
<keyword evidence="2" id="KW-1133">Transmembrane helix</keyword>
<dbReference type="InterPro" id="IPR034164">
    <property type="entry name" value="Pepsin-like_dom"/>
</dbReference>
<proteinExistence type="predicted"/>
<evidence type="ECO:0000313" key="6">
    <source>
        <dbReference type="RefSeq" id="XP_033462990.1"/>
    </source>
</evidence>
<protein>
    <submittedName>
        <fullName evidence="6">Acid protease</fullName>
    </submittedName>
</protein>
<reference evidence="6" key="3">
    <citation type="submission" date="2025-08" db="UniProtKB">
        <authorList>
            <consortium name="RefSeq"/>
        </authorList>
    </citation>
    <scope>IDENTIFICATION</scope>
    <source>
        <strain evidence="6">CBS 342.82</strain>
    </source>
</reference>
<dbReference type="Gene3D" id="2.40.70.10">
    <property type="entry name" value="Acid Proteases"/>
    <property type="match status" value="2"/>
</dbReference>
<dbReference type="Proteomes" id="UP000504637">
    <property type="component" value="Unplaced"/>
</dbReference>
<dbReference type="GeneID" id="54361691"/>
<gene>
    <name evidence="6" type="ORF">K489DRAFT_376349</name>
</gene>
<name>A0A6J3MEB6_9PEZI</name>
<dbReference type="PROSITE" id="PS51767">
    <property type="entry name" value="PEPTIDASE_A1"/>
    <property type="match status" value="1"/>
</dbReference>
<dbReference type="AlphaFoldDB" id="A0A6J3MEB6"/>
<reference evidence="6" key="1">
    <citation type="submission" date="2020-01" db="EMBL/GenBank/DDBJ databases">
        <authorList>
            <consortium name="DOE Joint Genome Institute"/>
            <person name="Haridas S."/>
            <person name="Albert R."/>
            <person name="Binder M."/>
            <person name="Bloem J."/>
            <person name="Labutti K."/>
            <person name="Salamov A."/>
            <person name="Andreopoulos B."/>
            <person name="Baker S.E."/>
            <person name="Barry K."/>
            <person name="Bills G."/>
            <person name="Bluhm B.H."/>
            <person name="Cannon C."/>
            <person name="Castanera R."/>
            <person name="Culley D.E."/>
            <person name="Daum C."/>
            <person name="Ezra D."/>
            <person name="Gonzalez J.B."/>
            <person name="Henrissat B."/>
            <person name="Kuo A."/>
            <person name="Liang C."/>
            <person name="Lipzen A."/>
            <person name="Lutzoni F."/>
            <person name="Magnuson J."/>
            <person name="Mondo S."/>
            <person name="Nolan M."/>
            <person name="Ohm R."/>
            <person name="Pangilinan J."/>
            <person name="Park H.-J."/>
            <person name="Ramirez L."/>
            <person name="Alfaro M."/>
            <person name="Sun H."/>
            <person name="Tritt A."/>
            <person name="Yoshinaga Y."/>
            <person name="Zwiers L.-H."/>
            <person name="Turgeon B.G."/>
            <person name="Goodwin S.B."/>
            <person name="Spatafora J.W."/>
            <person name="Crous P.W."/>
            <person name="Grigoriev I.V."/>
        </authorList>
    </citation>
    <scope>NUCLEOTIDE SEQUENCE</scope>
    <source>
        <strain evidence="6">CBS 342.82</strain>
    </source>
</reference>
<dbReference type="GO" id="GO:0008233">
    <property type="term" value="F:peptidase activity"/>
    <property type="evidence" value="ECO:0007669"/>
    <property type="project" value="UniProtKB-KW"/>
</dbReference>
<dbReference type="OrthoDB" id="4074350at2759"/>
<dbReference type="Pfam" id="PF00026">
    <property type="entry name" value="Asp"/>
    <property type="match status" value="1"/>
</dbReference>
<dbReference type="InterPro" id="IPR033121">
    <property type="entry name" value="PEPTIDASE_A1"/>
</dbReference>
<feature type="region of interest" description="Disordered" evidence="1">
    <location>
        <begin position="580"/>
        <end position="609"/>
    </location>
</feature>
<feature type="region of interest" description="Disordered" evidence="1">
    <location>
        <begin position="41"/>
        <end position="62"/>
    </location>
</feature>
<dbReference type="PANTHER" id="PTHR16861">
    <property type="entry name" value="GLYCOPROTEIN 38"/>
    <property type="match status" value="1"/>
</dbReference>
<dbReference type="SUPFAM" id="SSF50630">
    <property type="entry name" value="Acid proteases"/>
    <property type="match status" value="1"/>
</dbReference>
<keyword evidence="6" id="KW-0378">Hydrolase</keyword>
<feature type="signal peptide" evidence="3">
    <location>
        <begin position="1"/>
        <end position="27"/>
    </location>
</feature>
<keyword evidence="5" id="KW-1185">Reference proteome</keyword>
<evidence type="ECO:0000259" key="4">
    <source>
        <dbReference type="PROSITE" id="PS51767"/>
    </source>
</evidence>
<accession>A0A6J3MEB6</accession>
<keyword evidence="2" id="KW-0812">Transmembrane</keyword>
<dbReference type="PANTHER" id="PTHR16861:SF4">
    <property type="entry name" value="SH3 DOMAIN PROTEIN (AFU_ORTHOLOGUE AFUA_1G13610)"/>
    <property type="match status" value="1"/>
</dbReference>
<keyword evidence="2" id="KW-0472">Membrane</keyword>
<keyword evidence="6" id="KW-0645">Protease</keyword>
<organism evidence="6">
    <name type="scientific">Dissoconium aciculare CBS 342.82</name>
    <dbReference type="NCBI Taxonomy" id="1314786"/>
    <lineage>
        <taxon>Eukaryota</taxon>
        <taxon>Fungi</taxon>
        <taxon>Dikarya</taxon>
        <taxon>Ascomycota</taxon>
        <taxon>Pezizomycotina</taxon>
        <taxon>Dothideomycetes</taxon>
        <taxon>Dothideomycetidae</taxon>
        <taxon>Mycosphaerellales</taxon>
        <taxon>Dissoconiaceae</taxon>
        <taxon>Dissoconium</taxon>
    </lineage>
</organism>
<sequence length="609" mass="64467">MKAHTSLAGAAAAAIFTTLSFAPLASAGLLSTSSYSAPSNLEKRQSSTATPSAISIPPSQYWEGNDGPWSDFFVQIGERQYIQSVRMMVGTSVTSVLAVAAGTGCPDIYGSGCQNSRGGVFNTTASFTWQPNSIYGTRIEEPLGYSFSANAGYDTVKLGLNGQDGPSVQHTVVFAYNPSDFWVGIFGLSPYPTNFTNYITPQTSFLSVLSANNTIPSTSYGYTAGNQYRLNAVYGSLTLGGYDLNRFTPTGVSFPMFGDIGKDLSIVVQSITTDSGSPSNLLPGGAITMFIDSTVAQLWLPTSACTAFEQAFGITYDSTSGLYLVNSTLHTSLLQRNANVTFTIAGTQGGKSVNIVLPYGAFDLTAQFPLVANSTPYFPLRRAVNSTQYVLGRTFLQEAYLIADYDRGNFTVAPCSWDINKVNTPLIGTIRRVNATSEGSFIGSSISSGSSGISAGAIAGIIIGIVAAVALIGLLIWFLRRRRNAEKKRTAELDAANHGFGDAKAELSADSVKPDGTYYAASKNGGDELAGEPIHEMTAAERVKAQELEALNAGKTGYSEMDAGGEYYAPGGKLVSPAAEMPGHDTIYEMPGSDVHEMPAPQPGRDIKY</sequence>